<dbReference type="Proteomes" id="UP001305815">
    <property type="component" value="Chromosome"/>
</dbReference>
<reference evidence="2" key="1">
    <citation type="journal article" date="2023" name="Int. J. Syst. Evol. Microbiol.">
        <title>Claveliimonas bilis gen. nov., sp. nov., deoxycholic acid-producing bacteria isolated from human faeces, and reclassification of Sellimonas monacensis Zenner et al. 2021 as Claveliimonas monacensis comb. nov.</title>
        <authorList>
            <person name="Hisatomi A."/>
            <person name="Kastawa N.W.E.P.G."/>
            <person name="Song I."/>
            <person name="Ohkuma M."/>
            <person name="Fukiya S."/>
            <person name="Sakamoto M."/>
        </authorList>
    </citation>
    <scope>NUCLEOTIDE SEQUENCE [LARGE SCALE GENOMIC DNA]</scope>
    <source>
        <strain evidence="2">12BBH14</strain>
    </source>
</reference>
<gene>
    <name evidence="1" type="ORF">Lac1_00180</name>
</gene>
<name>A0ABM8HGQ4_9FIRM</name>
<dbReference type="InterPro" id="IPR013783">
    <property type="entry name" value="Ig-like_fold"/>
</dbReference>
<dbReference type="InterPro" id="IPR036116">
    <property type="entry name" value="FN3_sf"/>
</dbReference>
<dbReference type="InterPro" id="IPR003961">
    <property type="entry name" value="FN3_dom"/>
</dbReference>
<proteinExistence type="predicted"/>
<dbReference type="SUPFAM" id="SSF49265">
    <property type="entry name" value="Fibronectin type III"/>
    <property type="match status" value="1"/>
</dbReference>
<keyword evidence="2" id="KW-1185">Reference proteome</keyword>
<accession>A0ABM8HGQ4</accession>
<dbReference type="InterPro" id="IPR014867">
    <property type="entry name" value="Spore_coat_CotH_CotH2/3/7"/>
</dbReference>
<dbReference type="Gene3D" id="2.60.40.10">
    <property type="entry name" value="Immunoglobulins"/>
    <property type="match status" value="1"/>
</dbReference>
<evidence type="ECO:0000313" key="2">
    <source>
        <dbReference type="Proteomes" id="UP001305815"/>
    </source>
</evidence>
<dbReference type="CDD" id="cd00063">
    <property type="entry name" value="FN3"/>
    <property type="match status" value="1"/>
</dbReference>
<dbReference type="EMBL" id="AP027742">
    <property type="protein sequence ID" value="BDZ75835.1"/>
    <property type="molecule type" value="Genomic_DNA"/>
</dbReference>
<organism evidence="1 2">
    <name type="scientific">Claveliimonas bilis</name>
    <dbReference type="NCBI Taxonomy" id="3028070"/>
    <lineage>
        <taxon>Bacteria</taxon>
        <taxon>Bacillati</taxon>
        <taxon>Bacillota</taxon>
        <taxon>Clostridia</taxon>
        <taxon>Lachnospirales</taxon>
        <taxon>Lachnospiraceae</taxon>
        <taxon>Claveliimonas</taxon>
    </lineage>
</organism>
<dbReference type="Pfam" id="PF08757">
    <property type="entry name" value="CotH"/>
    <property type="match status" value="1"/>
</dbReference>
<protein>
    <submittedName>
        <fullName evidence="1">Uncharacterized protein</fullName>
    </submittedName>
</protein>
<sequence>MLATDANYDKDAFEQYLEVDGSEEHDTLIALLDAVNDTDNEISDVVEQYFDKDNLYYWMAFHILMGNKDVLDGNYYLYSPRGVDKWYFISWDNDGILKEGYEAMEDETYQRSWNKGIFTFSDTVLFERILKDPSCRQNLDSAVQDLYENYLTEENVQEKIDDLQKATEDYVYSLPDQTYARVNEENYNILVQSMAEEIKTNYEEYTSSMASAWPFHILEPVKQGDSTVLQWEESYQEGGGDITYSVELSRDYTFSDCMVSEQTGETRVDAGSLSPGQYFVRVRATGSNDVSQDAYEYYQTEAGSKAYSTLCFYVQQDGSISAVSYSED</sequence>
<evidence type="ECO:0000313" key="1">
    <source>
        <dbReference type="EMBL" id="BDZ75835.1"/>
    </source>
</evidence>